<evidence type="ECO:0000256" key="2">
    <source>
        <dbReference type="SAM" id="Phobius"/>
    </source>
</evidence>
<evidence type="ECO:0000313" key="4">
    <source>
        <dbReference type="Proteomes" id="UP001634007"/>
    </source>
</evidence>
<gene>
    <name evidence="3" type="ORF">ACJRO7_016893</name>
</gene>
<dbReference type="EMBL" id="JBJKBG010000004">
    <property type="protein sequence ID" value="KAL3741330.1"/>
    <property type="molecule type" value="Genomic_DNA"/>
</dbReference>
<name>A0ABD3KZN2_EUCGL</name>
<dbReference type="Proteomes" id="UP001634007">
    <property type="component" value="Unassembled WGS sequence"/>
</dbReference>
<dbReference type="PANTHER" id="PTHR37189">
    <property type="entry name" value="CONCANAVALIN A-LIKE LECTIN/GLUCANASE DOMAIN-CONTAINING PROTEIN-RELATED"/>
    <property type="match status" value="1"/>
</dbReference>
<keyword evidence="2" id="KW-0472">Membrane</keyword>
<keyword evidence="2" id="KW-0812">Transmembrane</keyword>
<keyword evidence="4" id="KW-1185">Reference proteome</keyword>
<sequence>MSSPVVPLQNGTNSSDDPWWRGAGYGGGEGGRGRRDHVRGVLLAASIMCGITGASLLFAAGLVFLFKFRKERSAGAAAPPPPPPPLQLPLLLLPPASGQSGDCKK</sequence>
<feature type="compositionally biased region" description="Polar residues" evidence="1">
    <location>
        <begin position="1"/>
        <end position="16"/>
    </location>
</feature>
<feature type="region of interest" description="Disordered" evidence="1">
    <location>
        <begin position="1"/>
        <end position="34"/>
    </location>
</feature>
<evidence type="ECO:0000256" key="1">
    <source>
        <dbReference type="SAM" id="MobiDB-lite"/>
    </source>
</evidence>
<accession>A0ABD3KZN2</accession>
<feature type="compositionally biased region" description="Pro residues" evidence="1">
    <location>
        <begin position="78"/>
        <end position="87"/>
    </location>
</feature>
<keyword evidence="2" id="KW-1133">Transmembrane helix</keyword>
<evidence type="ECO:0000313" key="3">
    <source>
        <dbReference type="EMBL" id="KAL3741330.1"/>
    </source>
</evidence>
<feature type="transmembrane region" description="Helical" evidence="2">
    <location>
        <begin position="41"/>
        <end position="66"/>
    </location>
</feature>
<protein>
    <submittedName>
        <fullName evidence="3">Uncharacterized protein</fullName>
    </submittedName>
</protein>
<dbReference type="PANTHER" id="PTHR37189:SF4">
    <property type="entry name" value="TRANSMEMBRANE PROTEIN"/>
    <property type="match status" value="1"/>
</dbReference>
<organism evidence="3 4">
    <name type="scientific">Eucalyptus globulus</name>
    <name type="common">Tasmanian blue gum</name>
    <dbReference type="NCBI Taxonomy" id="34317"/>
    <lineage>
        <taxon>Eukaryota</taxon>
        <taxon>Viridiplantae</taxon>
        <taxon>Streptophyta</taxon>
        <taxon>Embryophyta</taxon>
        <taxon>Tracheophyta</taxon>
        <taxon>Spermatophyta</taxon>
        <taxon>Magnoliopsida</taxon>
        <taxon>eudicotyledons</taxon>
        <taxon>Gunneridae</taxon>
        <taxon>Pentapetalae</taxon>
        <taxon>rosids</taxon>
        <taxon>malvids</taxon>
        <taxon>Myrtales</taxon>
        <taxon>Myrtaceae</taxon>
        <taxon>Myrtoideae</taxon>
        <taxon>Eucalypteae</taxon>
        <taxon>Eucalyptus</taxon>
    </lineage>
</organism>
<dbReference type="AlphaFoldDB" id="A0ABD3KZN2"/>
<reference evidence="3 4" key="1">
    <citation type="submission" date="2024-11" db="EMBL/GenBank/DDBJ databases">
        <title>Chromosome-level genome assembly of Eucalyptus globulus Labill. provides insights into its genome evolution.</title>
        <authorList>
            <person name="Li X."/>
        </authorList>
    </citation>
    <scope>NUCLEOTIDE SEQUENCE [LARGE SCALE GENOMIC DNA]</scope>
    <source>
        <strain evidence="3">CL2024</strain>
        <tissue evidence="3">Fresh tender leaves</tissue>
    </source>
</reference>
<feature type="region of interest" description="Disordered" evidence="1">
    <location>
        <begin position="74"/>
        <end position="105"/>
    </location>
</feature>
<comment type="caution">
    <text evidence="3">The sequence shown here is derived from an EMBL/GenBank/DDBJ whole genome shotgun (WGS) entry which is preliminary data.</text>
</comment>
<proteinExistence type="predicted"/>